<sequence length="356" mass="38416">MTARFFVKALFAVLIAGGIAACDERRDDARYTLYVFGTLVEIAVPAAEKTRADAVMPEITARFSKMHRDWHAWRPGETTRLDKAIAEGRSMTVSPLLKDALLRGRELEEKSGGLFNPAIGGLIGLWGFHQDDRPVGPPPDDAAIAALVSRHPSMSDLVIHGNEVSSTNPAVELDFGGFAKGLALDWAAEKLKDRGIPDAVLNAGGDVNVIGHHGKRRWHVAIRDPNGWGVLGAVKLEPDEVLYTSGNYYRYREHDGVRYSHIIDPRTGRPVDHIVSASVIADNGALADAAATALSIAGPGGWQETASRMGLTLVLLVDANGTILTTPEMKERVELEEEDVTVVVRSVTDANSGMSD</sequence>
<comment type="catalytic activity">
    <reaction evidence="9 10 12">
        <text>L-threonyl-[protein] + FAD = FMN-L-threonyl-[protein] + AMP + H(+)</text>
        <dbReference type="Rhea" id="RHEA:36847"/>
        <dbReference type="Rhea" id="RHEA-COMP:11060"/>
        <dbReference type="Rhea" id="RHEA-COMP:11061"/>
        <dbReference type="ChEBI" id="CHEBI:15378"/>
        <dbReference type="ChEBI" id="CHEBI:30013"/>
        <dbReference type="ChEBI" id="CHEBI:57692"/>
        <dbReference type="ChEBI" id="CHEBI:74257"/>
        <dbReference type="ChEBI" id="CHEBI:456215"/>
        <dbReference type="EC" id="2.7.1.180"/>
    </reaction>
</comment>
<keyword evidence="12" id="KW-1003">Cell membrane</keyword>
<dbReference type="SUPFAM" id="SSF143631">
    <property type="entry name" value="ApbE-like"/>
    <property type="match status" value="1"/>
</dbReference>
<evidence type="ECO:0000256" key="10">
    <source>
        <dbReference type="PIRNR" id="PIRNR006268"/>
    </source>
</evidence>
<dbReference type="RefSeq" id="WP_111435543.1">
    <property type="nucleotide sequence ID" value="NZ_JACIGG010000015.1"/>
</dbReference>
<dbReference type="InterPro" id="IPR003374">
    <property type="entry name" value="ApbE-like_sf"/>
</dbReference>
<dbReference type="EC" id="2.7.1.180" evidence="1 10"/>
<dbReference type="GO" id="GO:0005886">
    <property type="term" value="C:plasma membrane"/>
    <property type="evidence" value="ECO:0007669"/>
    <property type="project" value="UniProtKB-SubCell"/>
</dbReference>
<dbReference type="Gene3D" id="3.10.520.10">
    <property type="entry name" value="ApbE-like domains"/>
    <property type="match status" value="1"/>
</dbReference>
<accession>A0A327JKE3</accession>
<dbReference type="Pfam" id="PF02424">
    <property type="entry name" value="ApbE"/>
    <property type="match status" value="1"/>
</dbReference>
<evidence type="ECO:0000256" key="8">
    <source>
        <dbReference type="ARBA" id="ARBA00031306"/>
    </source>
</evidence>
<evidence type="ECO:0000256" key="12">
    <source>
        <dbReference type="RuleBase" id="RU363002"/>
    </source>
</evidence>
<keyword evidence="6 10" id="KW-0274">FAD</keyword>
<feature type="binding site" evidence="11">
    <location>
        <position position="288"/>
    </location>
    <ligand>
        <name>Mg(2+)</name>
        <dbReference type="ChEBI" id="CHEBI:18420"/>
    </ligand>
</feature>
<comment type="cofactor">
    <cofactor evidence="11">
        <name>Mg(2+)</name>
        <dbReference type="ChEBI" id="CHEBI:18420"/>
    </cofactor>
    <cofactor evidence="11">
        <name>Mn(2+)</name>
        <dbReference type="ChEBI" id="CHEBI:29035"/>
    </cofactor>
    <text evidence="11">Magnesium. Can also use manganese.</text>
</comment>
<dbReference type="GO" id="GO:0046872">
    <property type="term" value="F:metal ion binding"/>
    <property type="evidence" value="ECO:0007669"/>
    <property type="project" value="UniProtKB-UniRule"/>
</dbReference>
<reference evidence="13 14" key="1">
    <citation type="submission" date="2017-07" db="EMBL/GenBank/DDBJ databases">
        <title>Draft Genome Sequences of Select Purple Nonsulfur Bacteria.</title>
        <authorList>
            <person name="Lasarre B."/>
            <person name="Mckinlay J.B."/>
        </authorList>
    </citation>
    <scope>NUCLEOTIDE SEQUENCE [LARGE SCALE GENOMIC DNA]</scope>
    <source>
        <strain evidence="13 14">DSM 11290</strain>
    </source>
</reference>
<dbReference type="EMBL" id="NPEV01000041">
    <property type="protein sequence ID" value="RAI25763.1"/>
    <property type="molecule type" value="Genomic_DNA"/>
</dbReference>
<keyword evidence="5 10" id="KW-0479">Metal-binding</keyword>
<evidence type="ECO:0000256" key="2">
    <source>
        <dbReference type="ARBA" id="ARBA00016337"/>
    </source>
</evidence>
<evidence type="ECO:0000256" key="9">
    <source>
        <dbReference type="ARBA" id="ARBA00048540"/>
    </source>
</evidence>
<proteinExistence type="inferred from homology"/>
<evidence type="ECO:0000256" key="3">
    <source>
        <dbReference type="ARBA" id="ARBA00022630"/>
    </source>
</evidence>
<keyword evidence="7 10" id="KW-0460">Magnesium</keyword>
<keyword evidence="4 10" id="KW-0808">Transferase</keyword>
<dbReference type="InterPro" id="IPR024932">
    <property type="entry name" value="ApbE"/>
</dbReference>
<evidence type="ECO:0000256" key="1">
    <source>
        <dbReference type="ARBA" id="ARBA00011955"/>
    </source>
</evidence>
<organism evidence="13 14">
    <name type="scientific">Rhodobium orientis</name>
    <dbReference type="NCBI Taxonomy" id="34017"/>
    <lineage>
        <taxon>Bacteria</taxon>
        <taxon>Pseudomonadati</taxon>
        <taxon>Pseudomonadota</taxon>
        <taxon>Alphaproteobacteria</taxon>
        <taxon>Hyphomicrobiales</taxon>
        <taxon>Rhodobiaceae</taxon>
        <taxon>Rhodobium</taxon>
    </lineage>
</organism>
<dbReference type="GO" id="GO:0016740">
    <property type="term" value="F:transferase activity"/>
    <property type="evidence" value="ECO:0007669"/>
    <property type="project" value="UniProtKB-UniRule"/>
</dbReference>
<keyword evidence="12" id="KW-0997">Cell inner membrane</keyword>
<dbReference type="Proteomes" id="UP000249299">
    <property type="component" value="Unassembled WGS sequence"/>
</dbReference>
<name>A0A327JKE3_9HYPH</name>
<comment type="function">
    <text evidence="12">Flavin transferase that catalyzes the transfer of the FMN moiety of FAD and its covalent binding to the hydroxyl group of a threonine residue in a target flavoprotein.</text>
</comment>
<comment type="similarity">
    <text evidence="10 12">Belongs to the ApbE family.</text>
</comment>
<evidence type="ECO:0000256" key="4">
    <source>
        <dbReference type="ARBA" id="ARBA00022679"/>
    </source>
</evidence>
<protein>
    <recommendedName>
        <fullName evidence="2 10">FAD:protein FMN transferase</fullName>
        <ecNumber evidence="1 10">2.7.1.180</ecNumber>
    </recommendedName>
    <alternativeName>
        <fullName evidence="8 10">Flavin transferase</fullName>
    </alternativeName>
</protein>
<evidence type="ECO:0000256" key="11">
    <source>
        <dbReference type="PIRSR" id="PIRSR006268-2"/>
    </source>
</evidence>
<keyword evidence="12" id="KW-0449">Lipoprotein</keyword>
<evidence type="ECO:0000313" key="14">
    <source>
        <dbReference type="Proteomes" id="UP000249299"/>
    </source>
</evidence>
<evidence type="ECO:0000256" key="5">
    <source>
        <dbReference type="ARBA" id="ARBA00022723"/>
    </source>
</evidence>
<keyword evidence="12" id="KW-0472">Membrane</keyword>
<feature type="binding site" evidence="11">
    <location>
        <position position="177"/>
    </location>
    <ligand>
        <name>Mg(2+)</name>
        <dbReference type="ChEBI" id="CHEBI:18420"/>
    </ligand>
</feature>
<dbReference type="PROSITE" id="PS51257">
    <property type="entry name" value="PROKAR_LIPOPROTEIN"/>
    <property type="match status" value="1"/>
</dbReference>
<dbReference type="PANTHER" id="PTHR30040">
    <property type="entry name" value="THIAMINE BIOSYNTHESIS LIPOPROTEIN APBE"/>
    <property type="match status" value="1"/>
</dbReference>
<keyword evidence="14" id="KW-1185">Reference proteome</keyword>
<dbReference type="OrthoDB" id="9778595at2"/>
<evidence type="ECO:0000256" key="6">
    <source>
        <dbReference type="ARBA" id="ARBA00022827"/>
    </source>
</evidence>
<comment type="caution">
    <text evidence="13">The sequence shown here is derived from an EMBL/GenBank/DDBJ whole genome shotgun (WGS) entry which is preliminary data.</text>
</comment>
<comment type="subcellular location">
    <subcellularLocation>
        <location evidence="12">Cell inner membrane</location>
        <topology evidence="12">Lipid-anchor</topology>
        <orientation evidence="12">Periplasmic side</orientation>
    </subcellularLocation>
</comment>
<dbReference type="AlphaFoldDB" id="A0A327JKE3"/>
<dbReference type="PANTHER" id="PTHR30040:SF2">
    <property type="entry name" value="FAD:PROTEIN FMN TRANSFERASE"/>
    <property type="match status" value="1"/>
</dbReference>
<feature type="binding site" evidence="11">
    <location>
        <position position="292"/>
    </location>
    <ligand>
        <name>Mg(2+)</name>
        <dbReference type="ChEBI" id="CHEBI:18420"/>
    </ligand>
</feature>
<dbReference type="PIRSF" id="PIRSF006268">
    <property type="entry name" value="ApbE"/>
    <property type="match status" value="1"/>
</dbReference>
<evidence type="ECO:0000256" key="7">
    <source>
        <dbReference type="ARBA" id="ARBA00022842"/>
    </source>
</evidence>
<keyword evidence="3 10" id="KW-0285">Flavoprotein</keyword>
<gene>
    <name evidence="13" type="ORF">CH339_16785</name>
</gene>
<evidence type="ECO:0000313" key="13">
    <source>
        <dbReference type="EMBL" id="RAI25763.1"/>
    </source>
</evidence>